<proteinExistence type="predicted"/>
<dbReference type="Proteomes" id="UP001497623">
    <property type="component" value="Unassembled WGS sequence"/>
</dbReference>
<organism evidence="3 4">
    <name type="scientific">Meganyctiphanes norvegica</name>
    <name type="common">Northern krill</name>
    <name type="synonym">Thysanopoda norvegica</name>
    <dbReference type="NCBI Taxonomy" id="48144"/>
    <lineage>
        <taxon>Eukaryota</taxon>
        <taxon>Metazoa</taxon>
        <taxon>Ecdysozoa</taxon>
        <taxon>Arthropoda</taxon>
        <taxon>Crustacea</taxon>
        <taxon>Multicrustacea</taxon>
        <taxon>Malacostraca</taxon>
        <taxon>Eumalacostraca</taxon>
        <taxon>Eucarida</taxon>
        <taxon>Euphausiacea</taxon>
        <taxon>Euphausiidae</taxon>
        <taxon>Meganyctiphanes</taxon>
    </lineage>
</organism>
<feature type="compositionally biased region" description="Basic and acidic residues" evidence="1">
    <location>
        <begin position="87"/>
        <end position="96"/>
    </location>
</feature>
<feature type="non-terminal residue" evidence="3">
    <location>
        <position position="157"/>
    </location>
</feature>
<evidence type="ECO:0000313" key="3">
    <source>
        <dbReference type="EMBL" id="CAL4060816.1"/>
    </source>
</evidence>
<gene>
    <name evidence="3" type="ORF">MNOR_LOCUS1571</name>
</gene>
<evidence type="ECO:0000256" key="1">
    <source>
        <dbReference type="SAM" id="MobiDB-lite"/>
    </source>
</evidence>
<feature type="signal peptide" evidence="2">
    <location>
        <begin position="1"/>
        <end position="24"/>
    </location>
</feature>
<protein>
    <submittedName>
        <fullName evidence="3">Uncharacterized protein</fullName>
    </submittedName>
</protein>
<sequence>MKIPLPLLSLIAITWMCLPRVTSGAQFAKYEIRYGRSFSETGHTLMQRLIEIVSELKPLEPTSLSFPQMVKGYNMSYSKERKRKSNGKHEHPDFKWISKHKDKSISNSNSNSKEHSDNSDNFDSSDSKGNSNSKEGSTSIESSGSKEISDNKESSES</sequence>
<accession>A0AAV2PMZ1</accession>
<keyword evidence="4" id="KW-1185">Reference proteome</keyword>
<feature type="compositionally biased region" description="Basic and acidic residues" evidence="1">
    <location>
        <begin position="147"/>
        <end position="157"/>
    </location>
</feature>
<name>A0AAV2PMZ1_MEGNR</name>
<dbReference type="AlphaFoldDB" id="A0AAV2PMZ1"/>
<comment type="caution">
    <text evidence="3">The sequence shown here is derived from an EMBL/GenBank/DDBJ whole genome shotgun (WGS) entry which is preliminary data.</text>
</comment>
<keyword evidence="2" id="KW-0732">Signal</keyword>
<feature type="compositionally biased region" description="Low complexity" evidence="1">
    <location>
        <begin position="119"/>
        <end position="139"/>
    </location>
</feature>
<reference evidence="3 4" key="1">
    <citation type="submission" date="2024-05" db="EMBL/GenBank/DDBJ databases">
        <authorList>
            <person name="Wallberg A."/>
        </authorList>
    </citation>
    <scope>NUCLEOTIDE SEQUENCE [LARGE SCALE GENOMIC DNA]</scope>
</reference>
<evidence type="ECO:0000313" key="4">
    <source>
        <dbReference type="Proteomes" id="UP001497623"/>
    </source>
</evidence>
<feature type="chain" id="PRO_5043528146" evidence="2">
    <location>
        <begin position="25"/>
        <end position="157"/>
    </location>
</feature>
<evidence type="ECO:0000256" key="2">
    <source>
        <dbReference type="SAM" id="SignalP"/>
    </source>
</evidence>
<feature type="region of interest" description="Disordered" evidence="1">
    <location>
        <begin position="77"/>
        <end position="157"/>
    </location>
</feature>
<dbReference type="EMBL" id="CAXKWB010000421">
    <property type="protein sequence ID" value="CAL4060816.1"/>
    <property type="molecule type" value="Genomic_DNA"/>
</dbReference>